<dbReference type="RefSeq" id="WP_213408695.1">
    <property type="nucleotide sequence ID" value="NZ_CP074441.1"/>
</dbReference>
<feature type="transmembrane region" description="Helical" evidence="1">
    <location>
        <begin position="38"/>
        <end position="61"/>
    </location>
</feature>
<accession>A0ABT3E3R9</accession>
<organism evidence="2 3">
    <name type="scientific">Weissella ceti</name>
    <dbReference type="NCBI Taxonomy" id="759620"/>
    <lineage>
        <taxon>Bacteria</taxon>
        <taxon>Bacillati</taxon>
        <taxon>Bacillota</taxon>
        <taxon>Bacilli</taxon>
        <taxon>Lactobacillales</taxon>
        <taxon>Lactobacillaceae</taxon>
        <taxon>Weissella</taxon>
    </lineage>
</organism>
<name>A0ABT3E3R9_9LACO</name>
<gene>
    <name evidence="2" type="ORF">OIT44_00465</name>
</gene>
<comment type="caution">
    <text evidence="2">The sequence shown here is derived from an EMBL/GenBank/DDBJ whole genome shotgun (WGS) entry which is preliminary data.</text>
</comment>
<keyword evidence="3" id="KW-1185">Reference proteome</keyword>
<evidence type="ECO:0000313" key="2">
    <source>
        <dbReference type="EMBL" id="MCW0952567.1"/>
    </source>
</evidence>
<proteinExistence type="predicted"/>
<dbReference type="EMBL" id="JAOZFE010000001">
    <property type="protein sequence ID" value="MCW0952567.1"/>
    <property type="molecule type" value="Genomic_DNA"/>
</dbReference>
<protein>
    <submittedName>
        <fullName evidence="2">Uncharacterized protein</fullName>
    </submittedName>
</protein>
<keyword evidence="1" id="KW-0812">Transmembrane</keyword>
<reference evidence="2 3" key="1">
    <citation type="submission" date="2022-10" db="EMBL/GenBank/DDBJ databases">
        <title>Weissella fermenti sp. nov., isolated from fermented cabbage.</title>
        <authorList>
            <person name="Lee J.K."/>
            <person name="Baek J.H."/>
            <person name="Choi D.G."/>
            <person name="Kim J.M."/>
            <person name="Jeon C.O."/>
        </authorList>
    </citation>
    <scope>NUCLEOTIDE SEQUENCE [LARGE SCALE GENOMIC DNA]</scope>
    <source>
        <strain evidence="2 3">KACC 18534</strain>
    </source>
</reference>
<sequence length="65" mass="7193">MERSLLVISLLVVLFVALAAGSFYLGYGKNARDRKIGAFVYVIFGCFASLFAIVNVIDLFVQLMK</sequence>
<evidence type="ECO:0000313" key="3">
    <source>
        <dbReference type="Proteomes" id="UP001526225"/>
    </source>
</evidence>
<keyword evidence="1" id="KW-1133">Transmembrane helix</keyword>
<keyword evidence="1" id="KW-0472">Membrane</keyword>
<dbReference type="Proteomes" id="UP001526225">
    <property type="component" value="Unassembled WGS sequence"/>
</dbReference>
<evidence type="ECO:0000256" key="1">
    <source>
        <dbReference type="SAM" id="Phobius"/>
    </source>
</evidence>